<dbReference type="PANTHER" id="PTHR45749:SF35">
    <property type="entry name" value="AC-LIKE TRANSPOSASE-RELATED"/>
    <property type="match status" value="1"/>
</dbReference>
<dbReference type="InterPro" id="IPR012337">
    <property type="entry name" value="RNaseH-like_sf"/>
</dbReference>
<dbReference type="FunCoup" id="A0A6P7YXN4">
    <property type="interactions" value="1359"/>
</dbReference>
<dbReference type="RefSeq" id="XP_030068040.1">
    <property type="nucleotide sequence ID" value="XM_030212180.1"/>
</dbReference>
<evidence type="ECO:0000313" key="4">
    <source>
        <dbReference type="Proteomes" id="UP000515156"/>
    </source>
</evidence>
<gene>
    <name evidence="5" type="primary">LOC115476054</name>
</gene>
<feature type="region of interest" description="Disordered" evidence="2">
    <location>
        <begin position="878"/>
        <end position="900"/>
    </location>
</feature>
<dbReference type="GO" id="GO:0046983">
    <property type="term" value="F:protein dimerization activity"/>
    <property type="evidence" value="ECO:0007669"/>
    <property type="project" value="InterPro"/>
</dbReference>
<sequence length="900" mass="103113">MSQTKRARDAGRKYLSGSMKRKINKTKKTAEEKQKGALNKYFRRANLEIFEVAAGQGYESVASREEGVLPELTESNRTSQETNDDTEIPQSDHATSSQSRETKETHDMKDQDSPEQEHFQENESLNISVADYENPKSLESLTISDDPTTWPERIDHHLKDCLVKKGPPKILLEEFPCNKNGRYFSKAHCKRKLPNGEIIHRPWVIYSVSANKIFCFYCRIFGNDVKCALTSTGFNQWSNVNIRLAEHEKSKGHLVAMLIQRRLSAEETIDKVQQKLMNKEKKRWHQVMERLVALVQFLSERNLAFCGSVEQLGSSHNGNFLGFIELLGKFDPVIQEHLQRISCKEIHDHYLGKHFQNELIQIMGNAVLNNIIHRIKAAKYFAVILDCTPDISHQQQMSLIIRYVSDSKLPSALPAGVYEHFIKFLDVNSSTGENLYNVLKHELEKLGLDISNIRGLGYDNGANMRGKESGVQARLLQENPRAFFTPRACHNYNLVLGDMAKTCPDAITFFRTLQRLYVIFSASTKRWAVFRKHVRSPTAKPLSDTRWECRIQSVRAVRYQAGNFYDALIEIAEASEDAQARSEAESLANQMKDYKFIVSLVFWYDLLFQVNFVSKELQSKTVDLATALSSFEKLLQWLKQYRETGFEQVLVGATELANDLEVTPEFQTNTLRKRKRHFIYESADNPITDPKEAYKVNCFNQVLDKAMQSLEPRFKQLKKNVDLFGFLSTFQQIPKQELQKYAAELEIALTDVNLIQENDDDVNSDLDGHMLVEEMEALKPILPSSSFGKPLKILEFLALNERATGFPHFCIALRIFLTIPVTVASGERSFSKLKLIKSYPRSNMLQDRLNSLAILSIESEEAKKLKFNKILRAFAEERAKKESEGRTASFRPLSRHSGPF</sequence>
<name>A0A6P7YXN4_9AMPH</name>
<dbReference type="InterPro" id="IPR008906">
    <property type="entry name" value="HATC_C_dom"/>
</dbReference>
<dbReference type="InParanoid" id="A0A6P7YXN4"/>
<proteinExistence type="predicted"/>
<keyword evidence="4" id="KW-1185">Reference proteome</keyword>
<reference evidence="5" key="1">
    <citation type="submission" date="2025-08" db="UniProtKB">
        <authorList>
            <consortium name="RefSeq"/>
        </authorList>
    </citation>
    <scope>IDENTIFICATION</scope>
</reference>
<organism evidence="4 5">
    <name type="scientific">Microcaecilia unicolor</name>
    <dbReference type="NCBI Taxonomy" id="1415580"/>
    <lineage>
        <taxon>Eukaryota</taxon>
        <taxon>Metazoa</taxon>
        <taxon>Chordata</taxon>
        <taxon>Craniata</taxon>
        <taxon>Vertebrata</taxon>
        <taxon>Euteleostomi</taxon>
        <taxon>Amphibia</taxon>
        <taxon>Gymnophiona</taxon>
        <taxon>Siphonopidae</taxon>
        <taxon>Microcaecilia</taxon>
    </lineage>
</organism>
<dbReference type="SUPFAM" id="SSF53098">
    <property type="entry name" value="Ribonuclease H-like"/>
    <property type="match status" value="1"/>
</dbReference>
<feature type="domain" description="TTF-type" evidence="3">
    <location>
        <begin position="188"/>
        <end position="275"/>
    </location>
</feature>
<feature type="compositionally biased region" description="Polar residues" evidence="2">
    <location>
        <begin position="88"/>
        <end position="99"/>
    </location>
</feature>
<feature type="region of interest" description="Disordered" evidence="2">
    <location>
        <begin position="53"/>
        <end position="120"/>
    </location>
</feature>
<dbReference type="Pfam" id="PF05699">
    <property type="entry name" value="Dimer_Tnp_hAT"/>
    <property type="match status" value="1"/>
</dbReference>
<evidence type="ECO:0000259" key="3">
    <source>
        <dbReference type="SMART" id="SM00597"/>
    </source>
</evidence>
<feature type="compositionally biased region" description="Basic and acidic residues" evidence="2">
    <location>
        <begin position="1"/>
        <end position="12"/>
    </location>
</feature>
<dbReference type="AlphaFoldDB" id="A0A6P7YXN4"/>
<accession>A0A6P7YXN4</accession>
<protein>
    <submittedName>
        <fullName evidence="5">Uncharacterized protein LOC115476054</fullName>
    </submittedName>
</protein>
<evidence type="ECO:0000313" key="5">
    <source>
        <dbReference type="RefSeq" id="XP_030068040.1"/>
    </source>
</evidence>
<dbReference type="Proteomes" id="UP000515156">
    <property type="component" value="Chromosome 8"/>
</dbReference>
<feature type="region of interest" description="Disordered" evidence="2">
    <location>
        <begin position="1"/>
        <end position="36"/>
    </location>
</feature>
<dbReference type="KEGG" id="muo:115476054"/>
<dbReference type="InterPro" id="IPR025398">
    <property type="entry name" value="DUF4371"/>
</dbReference>
<dbReference type="GeneID" id="115476054"/>
<dbReference type="InterPro" id="IPR006580">
    <property type="entry name" value="Znf_TTF"/>
</dbReference>
<keyword evidence="1" id="KW-0175">Coiled coil</keyword>
<feature type="coiled-coil region" evidence="1">
    <location>
        <begin position="255"/>
        <end position="282"/>
    </location>
</feature>
<dbReference type="Pfam" id="PF14291">
    <property type="entry name" value="DUF4371"/>
    <property type="match status" value="1"/>
</dbReference>
<dbReference type="SMART" id="SM00597">
    <property type="entry name" value="ZnF_TTF"/>
    <property type="match status" value="1"/>
</dbReference>
<feature type="compositionally biased region" description="Basic and acidic residues" evidence="2">
    <location>
        <begin position="100"/>
        <end position="120"/>
    </location>
</feature>
<dbReference type="OrthoDB" id="9950531at2759"/>
<evidence type="ECO:0000256" key="1">
    <source>
        <dbReference type="SAM" id="Coils"/>
    </source>
</evidence>
<dbReference type="PANTHER" id="PTHR45749">
    <property type="match status" value="1"/>
</dbReference>
<evidence type="ECO:0000256" key="2">
    <source>
        <dbReference type="SAM" id="MobiDB-lite"/>
    </source>
</evidence>